<evidence type="ECO:0000256" key="1">
    <source>
        <dbReference type="SAM" id="MobiDB-lite"/>
    </source>
</evidence>
<sequence>MALNQTRACSPALLKLGLGIMALCIAGYILGPPLYWHFVEGLAAVSRSSSSSSSSSSAAACPICDCDCSSQPLLSIPEGLSNGSFADCAKRDPEVGEDTEKNFAELLSEELKLRETEALESQQHANMALLEAKKLTSQYQKEADKCNSGMETCEGAREKAEAVLVTQKKLTAMWEMRARQRGWREGVAKTRSQSQGNVQSA</sequence>
<proteinExistence type="predicted"/>
<name>A0ABD3LSM6_EUCGL</name>
<keyword evidence="4" id="KW-1185">Reference proteome</keyword>
<feature type="compositionally biased region" description="Polar residues" evidence="1">
    <location>
        <begin position="190"/>
        <end position="201"/>
    </location>
</feature>
<feature type="region of interest" description="Disordered" evidence="1">
    <location>
        <begin position="181"/>
        <end position="201"/>
    </location>
</feature>
<accession>A0ABD3LSM6</accession>
<dbReference type="InterPro" id="IPR010471">
    <property type="entry name" value="DUF1068"/>
</dbReference>
<dbReference type="AlphaFoldDB" id="A0ABD3LSM6"/>
<keyword evidence="2" id="KW-0812">Transmembrane</keyword>
<evidence type="ECO:0000256" key="2">
    <source>
        <dbReference type="SAM" id="Phobius"/>
    </source>
</evidence>
<dbReference type="PANTHER" id="PTHR32254:SF14">
    <property type="entry name" value="EXPRESSED PROTEIN"/>
    <property type="match status" value="1"/>
</dbReference>
<evidence type="ECO:0000313" key="3">
    <source>
        <dbReference type="EMBL" id="KAL3754453.1"/>
    </source>
</evidence>
<comment type="caution">
    <text evidence="3">The sequence shown here is derived from an EMBL/GenBank/DDBJ whole genome shotgun (WGS) entry which is preliminary data.</text>
</comment>
<dbReference type="Proteomes" id="UP001634007">
    <property type="component" value="Unassembled WGS sequence"/>
</dbReference>
<reference evidence="3 4" key="1">
    <citation type="submission" date="2024-11" db="EMBL/GenBank/DDBJ databases">
        <title>Chromosome-level genome assembly of Eucalyptus globulus Labill. provides insights into its genome evolution.</title>
        <authorList>
            <person name="Li X."/>
        </authorList>
    </citation>
    <scope>NUCLEOTIDE SEQUENCE [LARGE SCALE GENOMIC DNA]</scope>
    <source>
        <strain evidence="3">CL2024</strain>
        <tissue evidence="3">Fresh tender leaves</tissue>
    </source>
</reference>
<keyword evidence="2" id="KW-0472">Membrane</keyword>
<keyword evidence="2" id="KW-1133">Transmembrane helix</keyword>
<evidence type="ECO:0000313" key="4">
    <source>
        <dbReference type="Proteomes" id="UP001634007"/>
    </source>
</evidence>
<dbReference type="PANTHER" id="PTHR32254">
    <property type="entry name" value="EXPRESSED PROTEIN"/>
    <property type="match status" value="1"/>
</dbReference>
<feature type="transmembrane region" description="Helical" evidence="2">
    <location>
        <begin position="12"/>
        <end position="30"/>
    </location>
</feature>
<organism evidence="3 4">
    <name type="scientific">Eucalyptus globulus</name>
    <name type="common">Tasmanian blue gum</name>
    <dbReference type="NCBI Taxonomy" id="34317"/>
    <lineage>
        <taxon>Eukaryota</taxon>
        <taxon>Viridiplantae</taxon>
        <taxon>Streptophyta</taxon>
        <taxon>Embryophyta</taxon>
        <taxon>Tracheophyta</taxon>
        <taxon>Spermatophyta</taxon>
        <taxon>Magnoliopsida</taxon>
        <taxon>eudicotyledons</taxon>
        <taxon>Gunneridae</taxon>
        <taxon>Pentapetalae</taxon>
        <taxon>rosids</taxon>
        <taxon>malvids</taxon>
        <taxon>Myrtales</taxon>
        <taxon>Myrtaceae</taxon>
        <taxon>Myrtoideae</taxon>
        <taxon>Eucalypteae</taxon>
        <taxon>Eucalyptus</taxon>
    </lineage>
</organism>
<dbReference type="EMBL" id="JBJKBG010000001">
    <property type="protein sequence ID" value="KAL3754453.1"/>
    <property type="molecule type" value="Genomic_DNA"/>
</dbReference>
<gene>
    <name evidence="3" type="ORF">ACJRO7_001653</name>
</gene>
<dbReference type="Pfam" id="PF06364">
    <property type="entry name" value="DUF1068"/>
    <property type="match status" value="1"/>
</dbReference>
<protein>
    <submittedName>
        <fullName evidence="3">Uncharacterized protein</fullName>
    </submittedName>
</protein>